<dbReference type="InterPro" id="IPR010385">
    <property type="entry name" value="DUF982"/>
</dbReference>
<dbReference type="STRING" id="1297569.MESS2_730021"/>
<evidence type="ECO:0008006" key="4">
    <source>
        <dbReference type="Google" id="ProtNLM"/>
    </source>
</evidence>
<gene>
    <name evidence="2" type="ORF">MESS2_730021</name>
</gene>
<organism evidence="2 3">
    <name type="scientific">Mesorhizobium metallidurans STM 2683</name>
    <dbReference type="NCBI Taxonomy" id="1297569"/>
    <lineage>
        <taxon>Bacteria</taxon>
        <taxon>Pseudomonadati</taxon>
        <taxon>Pseudomonadota</taxon>
        <taxon>Alphaproteobacteria</taxon>
        <taxon>Hyphomicrobiales</taxon>
        <taxon>Phyllobacteriaceae</taxon>
        <taxon>Mesorhizobium</taxon>
    </lineage>
</organism>
<feature type="region of interest" description="Disordered" evidence="1">
    <location>
        <begin position="204"/>
        <end position="232"/>
    </location>
</feature>
<dbReference type="eggNOG" id="ENOG50344NG">
    <property type="taxonomic scope" value="Bacteria"/>
</dbReference>
<dbReference type="EMBL" id="CAUM01000143">
    <property type="protein sequence ID" value="CCV08125.1"/>
    <property type="molecule type" value="Genomic_DNA"/>
</dbReference>
<dbReference type="AlphaFoldDB" id="M5EVU0"/>
<evidence type="ECO:0000313" key="3">
    <source>
        <dbReference type="Proteomes" id="UP000012062"/>
    </source>
</evidence>
<proteinExistence type="predicted"/>
<protein>
    <recommendedName>
        <fullName evidence="4">DUF982 domain-containing protein</fullName>
    </recommendedName>
</protein>
<reference evidence="2 3" key="1">
    <citation type="submission" date="2013-02" db="EMBL/GenBank/DDBJ databases">
        <authorList>
            <person name="Genoscope - CEA"/>
        </authorList>
    </citation>
    <scope>NUCLEOTIDE SEQUENCE [LARGE SCALE GENOMIC DNA]</scope>
    <source>
        <strain evidence="2 3">STM 2683</strain>
    </source>
</reference>
<dbReference type="Pfam" id="PF06169">
    <property type="entry name" value="DUF982"/>
    <property type="match status" value="1"/>
</dbReference>
<dbReference type="Proteomes" id="UP000012062">
    <property type="component" value="Unassembled WGS sequence"/>
</dbReference>
<keyword evidence="3" id="KW-1185">Reference proteome</keyword>
<evidence type="ECO:0000313" key="2">
    <source>
        <dbReference type="EMBL" id="CCV08125.1"/>
    </source>
</evidence>
<accession>M5EVU0</accession>
<dbReference type="Gene3D" id="6.10.250.730">
    <property type="match status" value="1"/>
</dbReference>
<name>M5EVU0_9HYPH</name>
<evidence type="ECO:0000256" key="1">
    <source>
        <dbReference type="SAM" id="MobiDB-lite"/>
    </source>
</evidence>
<sequence>MRECLRLLRWSETDFAEEAGYPVAKAKAWFHGCEHPPLVVMAWLETLAKVHRLLPRPSMPPQPAALHSLIGAVVPQATLEDRSGRTVEPRKEPVELPKESVMDRSSFEKPVTILTGLGTPTKIESAAEAYALLVDWPSASRTTAHDIAAKACRAAMDGEIDAETARATFVAFARRSDLLAPRASSTVAGGTVVDWAAFAARQRTGVSGRRGGPNAGTMRPDLSPWQKPAHDE</sequence>
<feature type="region of interest" description="Disordered" evidence="1">
    <location>
        <begin position="80"/>
        <end position="101"/>
    </location>
</feature>
<comment type="caution">
    <text evidence="2">The sequence shown here is derived from an EMBL/GenBank/DDBJ whole genome shotgun (WGS) entry which is preliminary data.</text>
</comment>